<organism evidence="1 2">
    <name type="scientific">Ktedonosporobacter rubrisoli</name>
    <dbReference type="NCBI Taxonomy" id="2509675"/>
    <lineage>
        <taxon>Bacteria</taxon>
        <taxon>Bacillati</taxon>
        <taxon>Chloroflexota</taxon>
        <taxon>Ktedonobacteria</taxon>
        <taxon>Ktedonobacterales</taxon>
        <taxon>Ktedonosporobacteraceae</taxon>
        <taxon>Ktedonosporobacter</taxon>
    </lineage>
</organism>
<dbReference type="EMBL" id="CP035758">
    <property type="protein sequence ID" value="QBD77970.1"/>
    <property type="molecule type" value="Genomic_DNA"/>
</dbReference>
<protein>
    <recommendedName>
        <fullName evidence="3">NTP pyrophosphohydrolase MazG putative catalytic core domain-containing protein</fullName>
    </recommendedName>
</protein>
<dbReference type="RefSeq" id="WP_129889023.1">
    <property type="nucleotide sequence ID" value="NZ_CP035758.1"/>
</dbReference>
<gene>
    <name evidence="1" type="ORF">EPA93_19000</name>
</gene>
<dbReference type="Proteomes" id="UP000290365">
    <property type="component" value="Chromosome"/>
</dbReference>
<keyword evidence="2" id="KW-1185">Reference proteome</keyword>
<proteinExistence type="predicted"/>
<evidence type="ECO:0000313" key="2">
    <source>
        <dbReference type="Proteomes" id="UP000290365"/>
    </source>
</evidence>
<accession>A0A4P6JRY8</accession>
<dbReference type="AlphaFoldDB" id="A0A4P6JRY8"/>
<evidence type="ECO:0008006" key="3">
    <source>
        <dbReference type="Google" id="ProtNLM"/>
    </source>
</evidence>
<evidence type="ECO:0000313" key="1">
    <source>
        <dbReference type="EMBL" id="QBD77970.1"/>
    </source>
</evidence>
<name>A0A4P6JRY8_KTERU</name>
<dbReference type="Gene3D" id="1.10.287.1080">
    <property type="entry name" value="MazG-like"/>
    <property type="match status" value="1"/>
</dbReference>
<reference evidence="1 2" key="1">
    <citation type="submission" date="2019-01" db="EMBL/GenBank/DDBJ databases">
        <title>Ktedonosporobacter rubrisoli SCAWS-G2.</title>
        <authorList>
            <person name="Huang Y."/>
            <person name="Yan B."/>
        </authorList>
    </citation>
    <scope>NUCLEOTIDE SEQUENCE [LARGE SCALE GENOMIC DNA]</scope>
    <source>
        <strain evidence="1 2">SCAWS-G2</strain>
    </source>
</reference>
<sequence length="123" mass="14020">MELEKMINDTQELSQRFHEVVGPWDRSLLVTHLAAVVGRLADDVMIIEGKLAMPRENAHLARNIADAMIQLVRLGQDYQLDLERAVSDFLEEARQSLENEGLVTTMRNTLHQNQMGEKDHGNK</sequence>
<dbReference type="KEGG" id="kbs:EPA93_19000"/>